<dbReference type="AlphaFoldDB" id="A0A1I7YZ55"/>
<dbReference type="WBParaSite" id="L893_g20995.t1">
    <property type="protein sequence ID" value="L893_g20995.t1"/>
    <property type="gene ID" value="L893_g20995"/>
</dbReference>
<organism evidence="1 2">
    <name type="scientific">Steinernema glaseri</name>
    <dbReference type="NCBI Taxonomy" id="37863"/>
    <lineage>
        <taxon>Eukaryota</taxon>
        <taxon>Metazoa</taxon>
        <taxon>Ecdysozoa</taxon>
        <taxon>Nematoda</taxon>
        <taxon>Chromadorea</taxon>
        <taxon>Rhabditida</taxon>
        <taxon>Tylenchina</taxon>
        <taxon>Panagrolaimomorpha</taxon>
        <taxon>Strongyloidoidea</taxon>
        <taxon>Steinernematidae</taxon>
        <taxon>Steinernema</taxon>
    </lineage>
</organism>
<protein>
    <submittedName>
        <fullName evidence="2">Transposase</fullName>
    </submittedName>
</protein>
<evidence type="ECO:0000313" key="1">
    <source>
        <dbReference type="Proteomes" id="UP000095287"/>
    </source>
</evidence>
<keyword evidence="1" id="KW-1185">Reference proteome</keyword>
<proteinExistence type="predicted"/>
<reference evidence="2" key="1">
    <citation type="submission" date="2016-11" db="UniProtKB">
        <authorList>
            <consortium name="WormBaseParasite"/>
        </authorList>
    </citation>
    <scope>IDENTIFICATION</scope>
</reference>
<sequence>MAVYPGTLLSQCLFCGRRHTRAKNTGQVKGNIAKCFSKTNNVLENCLQFLASFIAFKPSMKARLHYDA</sequence>
<evidence type="ECO:0000313" key="2">
    <source>
        <dbReference type="WBParaSite" id="L893_g20995.t1"/>
    </source>
</evidence>
<accession>A0A1I7YZ55</accession>
<name>A0A1I7YZ55_9BILA</name>
<dbReference type="Proteomes" id="UP000095287">
    <property type="component" value="Unplaced"/>
</dbReference>